<reference evidence="13 14" key="1">
    <citation type="submission" date="2019-12" db="EMBL/GenBank/DDBJ databases">
        <authorList>
            <person name="Alioto T."/>
            <person name="Alioto T."/>
            <person name="Gomez Garrido J."/>
        </authorList>
    </citation>
    <scope>NUCLEOTIDE SEQUENCE [LARGE SCALE GENOMIC DNA]</scope>
</reference>
<evidence type="ECO:0000256" key="7">
    <source>
        <dbReference type="ARBA" id="ARBA00025748"/>
    </source>
</evidence>
<protein>
    <recommendedName>
        <fullName evidence="10">Homeobox-leucine zipper protein</fullName>
    </recommendedName>
    <alternativeName>
        <fullName evidence="10">HD-ZIP protein</fullName>
    </alternativeName>
    <alternativeName>
        <fullName evidence="10">Homeodomain transcription factor</fullName>
    </alternativeName>
</protein>
<keyword evidence="6 8" id="KW-0539">Nucleus</keyword>
<dbReference type="GO" id="GO:0042802">
    <property type="term" value="F:identical protein binding"/>
    <property type="evidence" value="ECO:0007669"/>
    <property type="project" value="UniProtKB-ARBA"/>
</dbReference>
<dbReference type="InterPro" id="IPR011989">
    <property type="entry name" value="ARM-like"/>
</dbReference>
<evidence type="ECO:0000256" key="3">
    <source>
        <dbReference type="ARBA" id="ARBA00023125"/>
    </source>
</evidence>
<sequence length="631" mass="70178">MESGRIFFDPSYHGNMLFIGNGESVYRGARSAMNMEETSKRRPFFSSPEDLYDEEYYDEQLPEKKRRLTPEQVHLLEKSFETENKLEPDRKTQLAKKLGLQPRQVAVWFQNRRARWKTKQLERDYDQLKSSYDSLASNYDSILKDNEKLKAEVLSLTEMLQGKETAGEKENPLPVDAPADTTPVQLIVKVEDRLSSGSDGSSVVDDQEGPQLVDSGDSYFPNNYYMGCVAAGVVEGIQSEEEDGSDDGGSYFSNVLLAAEGQQLEGEGEPLGCIFTNLLINLSAILPSLLHQSRYLLYIMSETTLRDFNTIPESERNDGSSGNGNLTKPQVEHLDENIEENQKTKTASLLVTGIKKDGTENNGVEVGNSEVEYIESENLNTIEDVENILKTLLSRLDSRDWVSVCEALNDVRRLSIFHKEAIVGILNDVMPLVVKSLKNPRSAVCKTAIMTSADIFKAYSDDIVNSLDPLLVQLLLKSSQDKRFVCEAAESALKALTTWVSPVLLLPKLEPYIKNRNPRIRAKASMCICRSVPRLGVDGIEAFGIDKLIQIGASQLSDRLPESRDAARTLLLELQSVYEKSNVLKPTAAVSEDPELGASWENFCQSKLSPLSAQAVLRVTNITPEGLVLGS</sequence>
<dbReference type="Gene3D" id="1.25.10.10">
    <property type="entry name" value="Leucine-rich Repeat Variant"/>
    <property type="match status" value="1"/>
</dbReference>
<dbReference type="CDD" id="cd00086">
    <property type="entry name" value="homeodomain"/>
    <property type="match status" value="1"/>
</dbReference>
<keyword evidence="5 10" id="KW-0804">Transcription</keyword>
<dbReference type="InterPro" id="IPR034085">
    <property type="entry name" value="TOG"/>
</dbReference>
<dbReference type="Gramene" id="OE9A001263T1">
    <property type="protein sequence ID" value="OE9A001263C1"/>
    <property type="gene ID" value="OE9A001263"/>
</dbReference>
<comment type="similarity">
    <text evidence="7 10">Belongs to the HD-ZIP homeobox family. Class I subfamily.</text>
</comment>
<dbReference type="InterPro" id="IPR000047">
    <property type="entry name" value="HTH_motif"/>
</dbReference>
<comment type="subcellular location">
    <subcellularLocation>
        <location evidence="1 8 9">Nucleus</location>
    </subcellularLocation>
</comment>
<dbReference type="Proteomes" id="UP000594638">
    <property type="component" value="Unassembled WGS sequence"/>
</dbReference>
<comment type="caution">
    <text evidence="13">The sequence shown here is derived from an EMBL/GenBank/DDBJ whole genome shotgun (WGS) entry which is preliminary data.</text>
</comment>
<keyword evidence="2 10" id="KW-0805">Transcription regulation</keyword>
<name>A0A8S0PQD1_OLEEU</name>
<evidence type="ECO:0000256" key="10">
    <source>
        <dbReference type="RuleBase" id="RU369038"/>
    </source>
</evidence>
<evidence type="ECO:0000259" key="12">
    <source>
        <dbReference type="PROSITE" id="PS50071"/>
    </source>
</evidence>
<evidence type="ECO:0000313" key="13">
    <source>
        <dbReference type="EMBL" id="CAA2956438.1"/>
    </source>
</evidence>
<feature type="coiled-coil region" evidence="11">
    <location>
        <begin position="111"/>
        <end position="166"/>
    </location>
</feature>
<feature type="domain" description="Homeobox" evidence="12">
    <location>
        <begin position="59"/>
        <end position="119"/>
    </location>
</feature>
<keyword evidence="3 8" id="KW-0238">DNA-binding</keyword>
<dbReference type="FunFam" id="1.10.10.60:FF:000159">
    <property type="entry name" value="Homeobox-leucine zipper protein HAT5"/>
    <property type="match status" value="1"/>
</dbReference>
<dbReference type="InterPro" id="IPR003106">
    <property type="entry name" value="Leu_zip_homeo"/>
</dbReference>
<evidence type="ECO:0000256" key="9">
    <source>
        <dbReference type="RuleBase" id="RU000682"/>
    </source>
</evidence>
<evidence type="ECO:0000256" key="1">
    <source>
        <dbReference type="ARBA" id="ARBA00004123"/>
    </source>
</evidence>
<dbReference type="Gene3D" id="1.10.10.60">
    <property type="entry name" value="Homeodomain-like"/>
    <property type="match status" value="1"/>
</dbReference>
<dbReference type="Pfam" id="PF02183">
    <property type="entry name" value="HALZ"/>
    <property type="match status" value="1"/>
</dbReference>
<evidence type="ECO:0000256" key="8">
    <source>
        <dbReference type="PROSITE-ProRule" id="PRU00108"/>
    </source>
</evidence>
<dbReference type="GO" id="GO:0000981">
    <property type="term" value="F:DNA-binding transcription factor activity, RNA polymerase II-specific"/>
    <property type="evidence" value="ECO:0007669"/>
    <property type="project" value="UniProtKB-UniRule"/>
</dbReference>
<dbReference type="InterPro" id="IPR016024">
    <property type="entry name" value="ARM-type_fold"/>
</dbReference>
<evidence type="ECO:0000256" key="5">
    <source>
        <dbReference type="ARBA" id="ARBA00023163"/>
    </source>
</evidence>
<dbReference type="PANTHER" id="PTHR24326">
    <property type="entry name" value="HOMEOBOX-LEUCINE ZIPPER PROTEIN"/>
    <property type="match status" value="1"/>
</dbReference>
<dbReference type="PRINTS" id="PR00031">
    <property type="entry name" value="HTHREPRESSR"/>
</dbReference>
<dbReference type="SUPFAM" id="SSF46689">
    <property type="entry name" value="Homeodomain-like"/>
    <property type="match status" value="1"/>
</dbReference>
<dbReference type="InterPro" id="IPR045224">
    <property type="entry name" value="HDZip_class_I_plant"/>
</dbReference>
<keyword evidence="4 8" id="KW-0371">Homeobox</keyword>
<dbReference type="OrthoDB" id="63891at2759"/>
<evidence type="ECO:0000256" key="2">
    <source>
        <dbReference type="ARBA" id="ARBA00023015"/>
    </source>
</evidence>
<dbReference type="GO" id="GO:0043565">
    <property type="term" value="F:sequence-specific DNA binding"/>
    <property type="evidence" value="ECO:0007669"/>
    <property type="project" value="InterPro"/>
</dbReference>
<feature type="DNA-binding region" description="Homeobox" evidence="8">
    <location>
        <begin position="61"/>
        <end position="120"/>
    </location>
</feature>
<dbReference type="PROSITE" id="PS50071">
    <property type="entry name" value="HOMEOBOX_2"/>
    <property type="match status" value="1"/>
</dbReference>
<evidence type="ECO:0000256" key="4">
    <source>
        <dbReference type="ARBA" id="ARBA00023155"/>
    </source>
</evidence>
<dbReference type="PROSITE" id="PS00027">
    <property type="entry name" value="HOMEOBOX_1"/>
    <property type="match status" value="1"/>
</dbReference>
<organism evidence="13 14">
    <name type="scientific">Olea europaea subsp. europaea</name>
    <dbReference type="NCBI Taxonomy" id="158383"/>
    <lineage>
        <taxon>Eukaryota</taxon>
        <taxon>Viridiplantae</taxon>
        <taxon>Streptophyta</taxon>
        <taxon>Embryophyta</taxon>
        <taxon>Tracheophyta</taxon>
        <taxon>Spermatophyta</taxon>
        <taxon>Magnoliopsida</taxon>
        <taxon>eudicotyledons</taxon>
        <taxon>Gunneridae</taxon>
        <taxon>Pentapetalae</taxon>
        <taxon>asterids</taxon>
        <taxon>lamiids</taxon>
        <taxon>Lamiales</taxon>
        <taxon>Oleaceae</taxon>
        <taxon>Oleeae</taxon>
        <taxon>Olea</taxon>
    </lineage>
</organism>
<dbReference type="InterPro" id="IPR001356">
    <property type="entry name" value="HD"/>
</dbReference>
<dbReference type="InterPro" id="IPR017970">
    <property type="entry name" value="Homeobox_CS"/>
</dbReference>
<keyword evidence="11" id="KW-0175">Coiled coil</keyword>
<evidence type="ECO:0000256" key="11">
    <source>
        <dbReference type="SAM" id="Coils"/>
    </source>
</evidence>
<dbReference type="Pfam" id="PF00046">
    <property type="entry name" value="Homeodomain"/>
    <property type="match status" value="1"/>
</dbReference>
<keyword evidence="14" id="KW-1185">Reference proteome</keyword>
<comment type="function">
    <text evidence="10">Transcription factor.</text>
</comment>
<gene>
    <name evidence="13" type="ORF">OLEA9_A001263</name>
</gene>
<evidence type="ECO:0000313" key="14">
    <source>
        <dbReference type="Proteomes" id="UP000594638"/>
    </source>
</evidence>
<accession>A0A8S0PQD1</accession>
<dbReference type="SMART" id="SM00389">
    <property type="entry name" value="HOX"/>
    <property type="match status" value="1"/>
</dbReference>
<dbReference type="SUPFAM" id="SSF48371">
    <property type="entry name" value="ARM repeat"/>
    <property type="match status" value="1"/>
</dbReference>
<evidence type="ECO:0000256" key="6">
    <source>
        <dbReference type="ARBA" id="ARBA00023242"/>
    </source>
</evidence>
<dbReference type="InterPro" id="IPR009057">
    <property type="entry name" value="Homeodomain-like_sf"/>
</dbReference>
<proteinExistence type="inferred from homology"/>
<dbReference type="PANTHER" id="PTHR24326:SF497">
    <property type="entry name" value="HOMEOBOX-LEUCINE ZIPPER PROTEIN HAT5"/>
    <property type="match status" value="1"/>
</dbReference>
<dbReference type="EMBL" id="CACTIH010000187">
    <property type="protein sequence ID" value="CAA2956438.1"/>
    <property type="molecule type" value="Genomic_DNA"/>
</dbReference>
<dbReference type="AlphaFoldDB" id="A0A8S0PQD1"/>
<dbReference type="SMART" id="SM01349">
    <property type="entry name" value="TOG"/>
    <property type="match status" value="1"/>
</dbReference>
<dbReference type="GO" id="GO:0045893">
    <property type="term" value="P:positive regulation of DNA-templated transcription"/>
    <property type="evidence" value="ECO:0007669"/>
    <property type="project" value="TreeGrafter"/>
</dbReference>
<dbReference type="GO" id="GO:0005634">
    <property type="term" value="C:nucleus"/>
    <property type="evidence" value="ECO:0007669"/>
    <property type="project" value="UniProtKB-SubCell"/>
</dbReference>